<keyword evidence="3" id="KW-1185">Reference proteome</keyword>
<organism evidence="2 3">
    <name type="scientific">Vibrio ostreicida</name>
    <dbReference type="NCBI Taxonomy" id="526588"/>
    <lineage>
        <taxon>Bacteria</taxon>
        <taxon>Pseudomonadati</taxon>
        <taxon>Pseudomonadota</taxon>
        <taxon>Gammaproteobacteria</taxon>
        <taxon>Vibrionales</taxon>
        <taxon>Vibrionaceae</taxon>
        <taxon>Vibrio</taxon>
    </lineage>
</organism>
<name>A0ABT8BUP5_9VIBR</name>
<feature type="signal peptide" evidence="1">
    <location>
        <begin position="1"/>
        <end position="23"/>
    </location>
</feature>
<dbReference type="EMBL" id="JAUFQC010000001">
    <property type="protein sequence ID" value="MDN3610497.1"/>
    <property type="molecule type" value="Genomic_DNA"/>
</dbReference>
<keyword evidence="1" id="KW-0732">Signal</keyword>
<comment type="caution">
    <text evidence="2">The sequence shown here is derived from an EMBL/GenBank/DDBJ whole genome shotgun (WGS) entry which is preliminary data.</text>
</comment>
<evidence type="ECO:0008006" key="4">
    <source>
        <dbReference type="Google" id="ProtNLM"/>
    </source>
</evidence>
<gene>
    <name evidence="2" type="ORF">QWZ16_12365</name>
</gene>
<evidence type="ECO:0000313" key="2">
    <source>
        <dbReference type="EMBL" id="MDN3610497.1"/>
    </source>
</evidence>
<dbReference type="Proteomes" id="UP001238540">
    <property type="component" value="Unassembled WGS sequence"/>
</dbReference>
<evidence type="ECO:0000313" key="3">
    <source>
        <dbReference type="Proteomes" id="UP001238540"/>
    </source>
</evidence>
<sequence>MTKRVLINSVVAAMLLPVSVAGMCEGMESNHLSVGMALDQGLSAVIEWDDQYRATLGNDGIAFDYILASGEWRDDLPIHWYVGAGAWSEWDHDEFGARVPLGLNWNLGHDWDAYGEIQPQLDLYSGPELKIGAAVGVKYTF</sequence>
<reference evidence="3" key="1">
    <citation type="journal article" date="2019" name="Int. J. Syst. Evol. Microbiol.">
        <title>The Global Catalogue of Microorganisms (GCM) 10K type strain sequencing project: providing services to taxonomists for standard genome sequencing and annotation.</title>
        <authorList>
            <consortium name="The Broad Institute Genomics Platform"/>
            <consortium name="The Broad Institute Genome Sequencing Center for Infectious Disease"/>
            <person name="Wu L."/>
            <person name="Ma J."/>
        </authorList>
    </citation>
    <scope>NUCLEOTIDE SEQUENCE [LARGE SCALE GENOMIC DNA]</scope>
    <source>
        <strain evidence="3">CECT 7398</strain>
    </source>
</reference>
<evidence type="ECO:0000256" key="1">
    <source>
        <dbReference type="SAM" id="SignalP"/>
    </source>
</evidence>
<proteinExistence type="predicted"/>
<accession>A0ABT8BUP5</accession>
<feature type="chain" id="PRO_5045726049" description="Outer membrane protein beta-barrel domain-containing protein" evidence="1">
    <location>
        <begin position="24"/>
        <end position="141"/>
    </location>
</feature>
<protein>
    <recommendedName>
        <fullName evidence="4">Outer membrane protein beta-barrel domain-containing protein</fullName>
    </recommendedName>
</protein>